<proteinExistence type="predicted"/>
<evidence type="ECO:0000313" key="2">
    <source>
        <dbReference type="Proteomes" id="UP000078316"/>
    </source>
</evidence>
<accession>A0A179SFV3</accession>
<sequence>MHMQFSTAGCAPPFTPSLLAFRGVIELLSLLPQTYGSQQVARLHREAALSLIHQYEAAVSADADALDFLADRGLIPEDLLAVAEYLLDRADGMDVGARH</sequence>
<comment type="caution">
    <text evidence="1">The sequence shown here is derived from an EMBL/GenBank/DDBJ whole genome shotgun (WGS) entry which is preliminary data.</text>
</comment>
<organism evidence="1 2">
    <name type="scientific">Methylobacterium platani</name>
    <dbReference type="NCBI Taxonomy" id="427683"/>
    <lineage>
        <taxon>Bacteria</taxon>
        <taxon>Pseudomonadati</taxon>
        <taxon>Pseudomonadota</taxon>
        <taxon>Alphaproteobacteria</taxon>
        <taxon>Hyphomicrobiales</taxon>
        <taxon>Methylobacteriaceae</taxon>
        <taxon>Methylobacterium</taxon>
    </lineage>
</organism>
<reference evidence="1 2" key="1">
    <citation type="submission" date="2016-04" db="EMBL/GenBank/DDBJ databases">
        <authorList>
            <person name="Evans L.H."/>
            <person name="Alamgir A."/>
            <person name="Owens N."/>
            <person name="Weber N.D."/>
            <person name="Virtaneva K."/>
            <person name="Barbian K."/>
            <person name="Babar A."/>
            <person name="Rosenke K."/>
        </authorList>
    </citation>
    <scope>NUCLEOTIDE SEQUENCE [LARGE SCALE GENOMIC DNA]</scope>
    <source>
        <strain evidence="1 2">PMB02</strain>
    </source>
</reference>
<dbReference type="RefSeq" id="WP_048432270.1">
    <property type="nucleotide sequence ID" value="NZ_LWHQ01000011.1"/>
</dbReference>
<dbReference type="EMBL" id="LWHQ01000011">
    <property type="protein sequence ID" value="OAS26322.1"/>
    <property type="molecule type" value="Genomic_DNA"/>
</dbReference>
<dbReference type="AlphaFoldDB" id="A0A179SFV3"/>
<gene>
    <name evidence="1" type="ORF">A5481_06300</name>
</gene>
<dbReference type="Proteomes" id="UP000078316">
    <property type="component" value="Unassembled WGS sequence"/>
</dbReference>
<evidence type="ECO:0000313" key="1">
    <source>
        <dbReference type="EMBL" id="OAS26322.1"/>
    </source>
</evidence>
<dbReference type="STRING" id="427683.A5481_06300"/>
<protein>
    <submittedName>
        <fullName evidence="1">Uncharacterized protein</fullName>
    </submittedName>
</protein>
<name>A0A179SFV3_9HYPH</name>